<accession>A0A0F9FGE2</accession>
<gene>
    <name evidence="2" type="ORF">LCGC14_2246830</name>
</gene>
<dbReference type="InterPro" id="IPR003646">
    <property type="entry name" value="SH3-like_bac-type"/>
</dbReference>
<dbReference type="Pfam" id="PF06823">
    <property type="entry name" value="DUF1236"/>
    <property type="match status" value="1"/>
</dbReference>
<dbReference type="Gene3D" id="2.30.30.40">
    <property type="entry name" value="SH3 Domains"/>
    <property type="match status" value="1"/>
</dbReference>
<feature type="domain" description="SH3b" evidence="1">
    <location>
        <begin position="31"/>
        <end position="82"/>
    </location>
</feature>
<dbReference type="InterPro" id="IPR009642">
    <property type="entry name" value="DUF1236"/>
</dbReference>
<proteinExistence type="predicted"/>
<organism evidence="2">
    <name type="scientific">marine sediment metagenome</name>
    <dbReference type="NCBI Taxonomy" id="412755"/>
    <lineage>
        <taxon>unclassified sequences</taxon>
        <taxon>metagenomes</taxon>
        <taxon>ecological metagenomes</taxon>
    </lineage>
</organism>
<evidence type="ECO:0000313" key="2">
    <source>
        <dbReference type="EMBL" id="KKL56295.1"/>
    </source>
</evidence>
<dbReference type="Pfam" id="PF08239">
    <property type="entry name" value="SH3_3"/>
    <property type="match status" value="1"/>
</dbReference>
<protein>
    <recommendedName>
        <fullName evidence="1">SH3b domain-containing protein</fullName>
    </recommendedName>
</protein>
<name>A0A0F9FGE2_9ZZZZ</name>
<comment type="caution">
    <text evidence="2">The sequence shown here is derived from an EMBL/GenBank/DDBJ whole genome shotgun (WGS) entry which is preliminary data.</text>
</comment>
<dbReference type="EMBL" id="LAZR01030544">
    <property type="protein sequence ID" value="KKL56295.1"/>
    <property type="molecule type" value="Genomic_DNA"/>
</dbReference>
<evidence type="ECO:0000259" key="1">
    <source>
        <dbReference type="Pfam" id="PF08239"/>
    </source>
</evidence>
<dbReference type="AlphaFoldDB" id="A0A0F9FGE2"/>
<reference evidence="2" key="1">
    <citation type="journal article" date="2015" name="Nature">
        <title>Complex archaea that bridge the gap between prokaryotes and eukaryotes.</title>
        <authorList>
            <person name="Spang A."/>
            <person name="Saw J.H."/>
            <person name="Jorgensen S.L."/>
            <person name="Zaremba-Niedzwiedzka K."/>
            <person name="Martijn J."/>
            <person name="Lind A.E."/>
            <person name="van Eijk R."/>
            <person name="Schleper C."/>
            <person name="Guy L."/>
            <person name="Ettema T.J."/>
        </authorList>
    </citation>
    <scope>NUCLEOTIDE SEQUENCE</scope>
</reference>
<sequence>MTKFTLSAAAIAAGLIAAPAFANTMATASTDLNIRSGPGPWYDVVGVISSDAEVDVAGCLEAENWCKVVYDGTEGWSYGSYLTATMDETVYALTAPEFRQAETTTTVTYEDTSDTSATAGAGFGTVVGALVGGPVGAAVGATVGATTMAIADPGPQVVTYVTENPVDPVYLDGEVVVGAGIPAEVELVAVPEAEFSYVNVNGLPVIVETEQRTIVQVVR</sequence>